<dbReference type="AlphaFoldDB" id="A0A914RD15"/>
<evidence type="ECO:0000313" key="2">
    <source>
        <dbReference type="WBParaSite" id="PEQ_0000262501-mRNA-1"/>
    </source>
</evidence>
<keyword evidence="1" id="KW-1185">Reference proteome</keyword>
<protein>
    <submittedName>
        <fullName evidence="2">Uncharacterized protein</fullName>
    </submittedName>
</protein>
<accession>A0A914RD15</accession>
<sequence>MTLSATLALERAEATFRVVSLKEEEHFLPYLLTMQMVTFFDYKRIMERCKKQQCCWWVMESFSRHRNACADGGAVHCSYSRLYRAAARHANSSWLNSDGGVSAHTSDQGNDDLPCSKGPCIVGWWTEAINDDVGAWMASLRRTVDRQRQKKAVIALFCCMDCLYVCCRIHVCIHFDLLFCSRSFTYRLEGKVTVAKNTFDWQPRAK</sequence>
<proteinExistence type="predicted"/>
<evidence type="ECO:0000313" key="1">
    <source>
        <dbReference type="Proteomes" id="UP000887564"/>
    </source>
</evidence>
<reference evidence="2" key="1">
    <citation type="submission" date="2022-11" db="UniProtKB">
        <authorList>
            <consortium name="WormBaseParasite"/>
        </authorList>
    </citation>
    <scope>IDENTIFICATION</scope>
</reference>
<name>A0A914RD15_PAREQ</name>
<organism evidence="1 2">
    <name type="scientific">Parascaris equorum</name>
    <name type="common">Equine roundworm</name>
    <dbReference type="NCBI Taxonomy" id="6256"/>
    <lineage>
        <taxon>Eukaryota</taxon>
        <taxon>Metazoa</taxon>
        <taxon>Ecdysozoa</taxon>
        <taxon>Nematoda</taxon>
        <taxon>Chromadorea</taxon>
        <taxon>Rhabditida</taxon>
        <taxon>Spirurina</taxon>
        <taxon>Ascaridomorpha</taxon>
        <taxon>Ascaridoidea</taxon>
        <taxon>Ascarididae</taxon>
        <taxon>Parascaris</taxon>
    </lineage>
</organism>
<dbReference type="Proteomes" id="UP000887564">
    <property type="component" value="Unplaced"/>
</dbReference>
<dbReference type="WBParaSite" id="PEQ_0000262501-mRNA-1">
    <property type="protein sequence ID" value="PEQ_0000262501-mRNA-1"/>
    <property type="gene ID" value="PEQ_0000262501"/>
</dbReference>